<protein>
    <submittedName>
        <fullName evidence="10">Retrotransposon protein</fullName>
    </submittedName>
</protein>
<dbReference type="SUPFAM" id="SSF53098">
    <property type="entry name" value="Ribonuclease H-like"/>
    <property type="match status" value="2"/>
</dbReference>
<dbReference type="InterPro" id="IPR041588">
    <property type="entry name" value="Integrase_H2C2"/>
</dbReference>
<keyword evidence="4" id="KW-0255">Endonuclease</keyword>
<dbReference type="InterPro" id="IPR000477">
    <property type="entry name" value="RT_dom"/>
</dbReference>
<keyword evidence="2" id="KW-0548">Nucleotidyltransferase</keyword>
<feature type="compositionally biased region" description="Low complexity" evidence="7">
    <location>
        <begin position="18"/>
        <end position="32"/>
    </location>
</feature>
<dbReference type="Gene3D" id="3.30.70.270">
    <property type="match status" value="2"/>
</dbReference>
<evidence type="ECO:0000256" key="1">
    <source>
        <dbReference type="ARBA" id="ARBA00022679"/>
    </source>
</evidence>
<keyword evidence="1" id="KW-0808">Transferase</keyword>
<evidence type="ECO:0000256" key="3">
    <source>
        <dbReference type="ARBA" id="ARBA00022722"/>
    </source>
</evidence>
<dbReference type="EMBL" id="FJ487449">
    <property type="protein sequence ID" value="ACS88375.1"/>
    <property type="molecule type" value="Genomic_DNA"/>
</dbReference>
<dbReference type="Gene3D" id="3.10.10.10">
    <property type="entry name" value="HIV Type 1 Reverse Transcriptase, subunit A, domain 1"/>
    <property type="match status" value="1"/>
</dbReference>
<dbReference type="InterPro" id="IPR005162">
    <property type="entry name" value="Retrotrans_gag_dom"/>
</dbReference>
<sequence length="1902" mass="214135">MAGNRRALSARDQRVAREAAAVVPPAEEIAQPSGGENVTPEPQSLGPQARVATQPHPHTSGEGEGEEEEVGLEALERLEAELQEKKRRLEQLEKHNRLRSIRQRADGAREQLRRMEESLAAAEAEAEGWDNEEIPPLREGNEEPVQDNLRHHPPPPPPPVHPEPYPVRHPNFRQLYPDEREQNLRIQRRHQQHQMPYDPKSPLSQILQTQPWPPCYNPQNLPRYDGLSDPRQFIMSYEAAVAAAGGDESTMAKSFVIILRDIAQTWYSNLRPGTVDSWASLRDKLCTNFKGITPAPLNPIELFNCKQEEREPLQDYWRRFIQIRARTPGISDEAVILAAVSGLRPGPCSSKFARKPANSIEELHETMERYCRADMDFRAKSDARRSQQRPQPRPHLRESNLRQEQSNVGAINKATNYEHQARDAQHPSCQAPQVLPPPPNQRYQQRDPAKMYCHFCGMGKGHTTKQCECFAKGKEFQESRKPALSDPRTINHTRKPSFHPPNPTYHYTPINYGLPSRQPPHTHHPLYNQTHYQPTITPQRQNPPYTVTYPATPQNQIPTTHQATSALPPPPPIPALPAPQPVKAEASSQTTINNPTSTFGVILAITGGSNEDHGNKRQRKEHARRVHHVAVEGPHKFGRWSHIPITFDSRDMKLRDYPHTDAMVIETNLAGWTVTKILVDTGSSADILFASTFDSMKLDRNLLQPADNPLYGFGGQQVRAVGKISLPVTFGDQINCRTEHITFDVVDMFYPYNAIFGRGVTNAFNAVIHPAYLCMKLPAPKGVVAVYGDQDIARAAEGNVAPGQRNVHNLSKPQTPAINDEGEVCKDKVKAAPKEETKQVQLLEGNTERKVLISANLDPQSEGNLVTFLRENSDTFAWSAEDLKGVNRSMIEHSLNIKTGYRPIKQKLRKMSEERKEAAKAEVKRLLDAGVIRPVKYPSWLSNVVLVQKKNKKWRMCVDFTCLNKACPKDDFPLPNISTLVDRAAGCQMLSLLDCFSGYHQIWMNEEDEDKTSFITPSGTFCFRRMAEGLKNAGSTFARMTSEVFKDEHAVSAYVDDLVVQSKLKEDHISDLSRVFSNLRSAGLKLNPEKCVFGVSEGKLLGCIVSVKGIEANPEKIDAIMNMEPPATKKAAQRLTGRLAALSRFISRSAERGLPFFETLRSNAPFNWGPHQQKAFEELKKYLTSLTALTSPSKGDLLLLYVAASPHAASAVLIKELRANDKTRQAPIYYVSETLEGPKRNYSELEKIAYAVVMASRKLKHYFQAYEIQVPSSYPLENIFKNSEAVGRIAKWAVELNSYAITFVGRTAIKSQVLADFIAEWTPDPRTGELQQDQLWTVYVDGAWGATGAGASAILISPSGSKLRYARRLDFKCTNNSAEYEAVILALSRLRSLSVRRAFINTDSQVIAGHIEKNYKAKDPELQKYFQYVRRLESFFLGITVKAISRTENNEADCLAKAAAQQLQLPPDVFYEVSTRSAFEASEISTKLISTIQCEDWRAPIMAYIKGLHEPSSKEEENRLKQRVRGYKIMDNTLFKASVTSPWLKCVSQSEGNDILKLIHEGICGSHNGPRALVGKAFRQGFYWPTALRDAETIVKKCEGCQLTAKHQNTPGAPTTLIRPTWPLQRWAMDLVGPLPTAPGNLRYAVVAVEYFTKWTETRPLSSITSLAVKRFFWQQIVCRFGVPQHLTVDNGTQFDSEVFKEFCAQIGTILCFASVRHPQSNGLVERANATIFQSISKKLQGRPKGKWADELTAVTWSHNTSECRATKFTPFKLLFGEEAVLPEELRFISPRTTLASDEPAILTDKDLLEETRCSAVHNLRKYQEETKKWRDKKVRIKNLQKGDLVLIRKQNASMAGKFQPKWTGPFLIAECNRPGSFHLSDSEGNILPHTWNIDDLRKFYP</sequence>
<dbReference type="InterPro" id="IPR041577">
    <property type="entry name" value="RT_RNaseH_2"/>
</dbReference>
<evidence type="ECO:0000256" key="7">
    <source>
        <dbReference type="SAM" id="MobiDB-lite"/>
    </source>
</evidence>
<keyword evidence="4" id="KW-0378">Hydrolase</keyword>
<dbReference type="CDD" id="cd00303">
    <property type="entry name" value="retropepsin_like"/>
    <property type="match status" value="1"/>
</dbReference>
<dbReference type="Pfam" id="PF00078">
    <property type="entry name" value="RVT_1"/>
    <property type="match status" value="1"/>
</dbReference>
<keyword evidence="6" id="KW-0511">Multifunctional enzyme</keyword>
<dbReference type="InterPro" id="IPR012337">
    <property type="entry name" value="RNaseH-like_sf"/>
</dbReference>
<evidence type="ECO:0000256" key="6">
    <source>
        <dbReference type="ARBA" id="ARBA00023268"/>
    </source>
</evidence>
<dbReference type="CDD" id="cd09279">
    <property type="entry name" value="RNase_HI_like"/>
    <property type="match status" value="1"/>
</dbReference>
<feature type="compositionally biased region" description="Polar residues" evidence="7">
    <location>
        <begin position="34"/>
        <end position="46"/>
    </location>
</feature>
<keyword evidence="3" id="KW-0540">Nuclease</keyword>
<dbReference type="Gene3D" id="1.10.340.70">
    <property type="match status" value="1"/>
</dbReference>
<evidence type="ECO:0000259" key="8">
    <source>
        <dbReference type="PROSITE" id="PS50879"/>
    </source>
</evidence>
<feature type="compositionally biased region" description="Acidic residues" evidence="7">
    <location>
        <begin position="124"/>
        <end position="133"/>
    </location>
</feature>
<evidence type="ECO:0000256" key="2">
    <source>
        <dbReference type="ARBA" id="ARBA00022695"/>
    </source>
</evidence>
<dbReference type="Gene3D" id="2.40.70.10">
    <property type="entry name" value="Acid Proteases"/>
    <property type="match status" value="1"/>
</dbReference>
<accession>G8XUM9</accession>
<dbReference type="GO" id="GO:0006310">
    <property type="term" value="P:DNA recombination"/>
    <property type="evidence" value="ECO:0007669"/>
    <property type="project" value="UniProtKB-KW"/>
</dbReference>
<dbReference type="Pfam" id="PF13456">
    <property type="entry name" value="RVT_3"/>
    <property type="match status" value="1"/>
</dbReference>
<feature type="compositionally biased region" description="Polar residues" evidence="7">
    <location>
        <begin position="402"/>
        <end position="418"/>
    </location>
</feature>
<dbReference type="GO" id="GO:0016779">
    <property type="term" value="F:nucleotidyltransferase activity"/>
    <property type="evidence" value="ECO:0007669"/>
    <property type="project" value="UniProtKB-KW"/>
</dbReference>
<dbReference type="PANTHER" id="PTHR37984">
    <property type="entry name" value="PROTEIN CBG26694"/>
    <property type="match status" value="1"/>
</dbReference>
<dbReference type="Pfam" id="PF17921">
    <property type="entry name" value="Integrase_H2C2"/>
    <property type="match status" value="1"/>
</dbReference>
<dbReference type="GO" id="GO:0003676">
    <property type="term" value="F:nucleic acid binding"/>
    <property type="evidence" value="ECO:0007669"/>
    <property type="project" value="InterPro"/>
</dbReference>
<evidence type="ECO:0000256" key="4">
    <source>
        <dbReference type="ARBA" id="ARBA00022759"/>
    </source>
</evidence>
<dbReference type="InterPro" id="IPR001584">
    <property type="entry name" value="Integrase_cat-core"/>
</dbReference>
<feature type="domain" description="RNase H type-1" evidence="8">
    <location>
        <begin position="1332"/>
        <end position="1461"/>
    </location>
</feature>
<dbReference type="InterPro" id="IPR002156">
    <property type="entry name" value="RNaseH_domain"/>
</dbReference>
<dbReference type="InterPro" id="IPR043502">
    <property type="entry name" value="DNA/RNA_pol_sf"/>
</dbReference>
<dbReference type="PROSITE" id="PS50879">
    <property type="entry name" value="RNASE_H_1"/>
    <property type="match status" value="1"/>
</dbReference>
<dbReference type="Pfam" id="PF17919">
    <property type="entry name" value="RT_RNaseH_2"/>
    <property type="match status" value="1"/>
</dbReference>
<reference evidence="10" key="1">
    <citation type="submission" date="2008-11" db="EMBL/GenBank/DDBJ databases">
        <title>Collinearity and conserved non-coding sequence in tb1 locus of grass species.</title>
        <authorList>
            <person name="Jin W."/>
            <person name="Sun Z."/>
            <person name="Huang B."/>
            <person name="Meng X."/>
            <person name="Wang G."/>
            <person name="Wang F."/>
            <person name="Wang G."/>
            <person name="Mei B."/>
            <person name="Xu Z."/>
            <person name="Song R."/>
        </authorList>
    </citation>
    <scope>NUCLEOTIDE SEQUENCE</scope>
</reference>
<organism evidence="10">
    <name type="scientific">Coix lacryma-jobi</name>
    <name type="common">Job's tears</name>
    <dbReference type="NCBI Taxonomy" id="4505"/>
    <lineage>
        <taxon>Eukaryota</taxon>
        <taxon>Viridiplantae</taxon>
        <taxon>Streptophyta</taxon>
        <taxon>Embryophyta</taxon>
        <taxon>Tracheophyta</taxon>
        <taxon>Spermatophyta</taxon>
        <taxon>Magnoliopsida</taxon>
        <taxon>Liliopsida</taxon>
        <taxon>Poales</taxon>
        <taxon>Poaceae</taxon>
        <taxon>PACMAD clade</taxon>
        <taxon>Panicoideae</taxon>
        <taxon>Andropogonodae</taxon>
        <taxon>Andropogoneae</taxon>
        <taxon>Rottboelliinae</taxon>
        <taxon>Coix</taxon>
    </lineage>
</organism>
<evidence type="ECO:0000313" key="10">
    <source>
        <dbReference type="EMBL" id="ACS88375.1"/>
    </source>
</evidence>
<proteinExistence type="predicted"/>
<keyword evidence="5" id="KW-0233">DNA recombination</keyword>
<evidence type="ECO:0000259" key="9">
    <source>
        <dbReference type="PROSITE" id="PS50994"/>
    </source>
</evidence>
<dbReference type="GO" id="GO:0004523">
    <property type="term" value="F:RNA-DNA hybrid ribonuclease activity"/>
    <property type="evidence" value="ECO:0007669"/>
    <property type="project" value="InterPro"/>
</dbReference>
<dbReference type="InterPro" id="IPR043128">
    <property type="entry name" value="Rev_trsase/Diguanyl_cyclase"/>
</dbReference>
<feature type="compositionally biased region" description="Basic and acidic residues" evidence="7">
    <location>
        <begin position="107"/>
        <end position="117"/>
    </location>
</feature>
<name>G8XUM9_COILA</name>
<feature type="region of interest" description="Disordered" evidence="7">
    <location>
        <begin position="380"/>
        <end position="445"/>
    </location>
</feature>
<feature type="region of interest" description="Disordered" evidence="7">
    <location>
        <begin position="480"/>
        <end position="503"/>
    </location>
</feature>
<dbReference type="GO" id="GO:0015074">
    <property type="term" value="P:DNA integration"/>
    <property type="evidence" value="ECO:0007669"/>
    <property type="project" value="InterPro"/>
</dbReference>
<evidence type="ECO:0000256" key="5">
    <source>
        <dbReference type="ARBA" id="ARBA00023172"/>
    </source>
</evidence>
<dbReference type="Gene3D" id="3.30.420.10">
    <property type="entry name" value="Ribonuclease H-like superfamily/Ribonuclease H"/>
    <property type="match status" value="2"/>
</dbReference>
<dbReference type="InterPro" id="IPR021109">
    <property type="entry name" value="Peptidase_aspartic_dom_sf"/>
</dbReference>
<feature type="region of interest" description="Disordered" evidence="7">
    <location>
        <begin position="1"/>
        <end position="72"/>
    </location>
</feature>
<dbReference type="PANTHER" id="PTHR37984:SF5">
    <property type="entry name" value="PROTEIN NYNRIN-LIKE"/>
    <property type="match status" value="1"/>
</dbReference>
<dbReference type="SUPFAM" id="SSF56672">
    <property type="entry name" value="DNA/RNA polymerases"/>
    <property type="match status" value="1"/>
</dbReference>
<dbReference type="CDD" id="cd01647">
    <property type="entry name" value="RT_LTR"/>
    <property type="match status" value="1"/>
</dbReference>
<feature type="domain" description="Integrase catalytic" evidence="9">
    <location>
        <begin position="1619"/>
        <end position="1779"/>
    </location>
</feature>
<dbReference type="Pfam" id="PF00665">
    <property type="entry name" value="rve"/>
    <property type="match status" value="1"/>
</dbReference>
<dbReference type="InterPro" id="IPR036397">
    <property type="entry name" value="RNaseH_sf"/>
</dbReference>
<dbReference type="Pfam" id="PF03732">
    <property type="entry name" value="Retrotrans_gag"/>
    <property type="match status" value="1"/>
</dbReference>
<dbReference type="InterPro" id="IPR050951">
    <property type="entry name" value="Retrovirus_Pol_polyprotein"/>
</dbReference>
<dbReference type="PROSITE" id="PS50994">
    <property type="entry name" value="INTEGRASE"/>
    <property type="match status" value="1"/>
</dbReference>
<feature type="region of interest" description="Disordered" evidence="7">
    <location>
        <begin position="107"/>
        <end position="161"/>
    </location>
</feature>